<comment type="caution">
    <text evidence="1">The sequence shown here is derived from an EMBL/GenBank/DDBJ whole genome shotgun (WGS) entry which is preliminary data.</text>
</comment>
<reference evidence="1 2" key="1">
    <citation type="submission" date="2023-01" db="EMBL/GenBank/DDBJ databases">
        <authorList>
            <person name="Whitehead M."/>
        </authorList>
    </citation>
    <scope>NUCLEOTIDE SEQUENCE [LARGE SCALE GENOMIC DNA]</scope>
</reference>
<protein>
    <submittedName>
        <fullName evidence="1">Uncharacterized protein</fullName>
    </submittedName>
</protein>
<name>A0AAV0WHA5_9HEMI</name>
<gene>
    <name evidence="1" type="ORF">MEUPH1_LOCUS11207</name>
</gene>
<dbReference type="EMBL" id="CARXXK010000002">
    <property type="protein sequence ID" value="CAI6355339.1"/>
    <property type="molecule type" value="Genomic_DNA"/>
</dbReference>
<proteinExistence type="predicted"/>
<dbReference type="Proteomes" id="UP001160148">
    <property type="component" value="Unassembled WGS sequence"/>
</dbReference>
<evidence type="ECO:0000313" key="1">
    <source>
        <dbReference type="EMBL" id="CAI6355339.1"/>
    </source>
</evidence>
<organism evidence="1 2">
    <name type="scientific">Macrosiphum euphorbiae</name>
    <name type="common">potato aphid</name>
    <dbReference type="NCBI Taxonomy" id="13131"/>
    <lineage>
        <taxon>Eukaryota</taxon>
        <taxon>Metazoa</taxon>
        <taxon>Ecdysozoa</taxon>
        <taxon>Arthropoda</taxon>
        <taxon>Hexapoda</taxon>
        <taxon>Insecta</taxon>
        <taxon>Pterygota</taxon>
        <taxon>Neoptera</taxon>
        <taxon>Paraneoptera</taxon>
        <taxon>Hemiptera</taxon>
        <taxon>Sternorrhyncha</taxon>
        <taxon>Aphidomorpha</taxon>
        <taxon>Aphidoidea</taxon>
        <taxon>Aphididae</taxon>
        <taxon>Macrosiphini</taxon>
        <taxon>Macrosiphum</taxon>
    </lineage>
</organism>
<dbReference type="AlphaFoldDB" id="A0AAV0WHA5"/>
<accession>A0AAV0WHA5</accession>
<evidence type="ECO:0000313" key="2">
    <source>
        <dbReference type="Proteomes" id="UP001160148"/>
    </source>
</evidence>
<sequence>MQNVSVQLVLGGSVNILLHWYTILIKKMLSLKQILRNNGGNLQELVSKNTRKEKQFQNYLFQKKKVKLINDLEEVNHIELVSNYNILDIPCSFTKLLSVETKTELDRECKSCVKWLVDQTEINELYSRHGSSLDFILVRQKSINFSNFNNFYKFPLNINEYNYYLNNFVVNDDEMKKIFIQTIKQS</sequence>
<keyword evidence="2" id="KW-1185">Reference proteome</keyword>